<evidence type="ECO:0000313" key="1">
    <source>
        <dbReference type="Proteomes" id="UP000790787"/>
    </source>
</evidence>
<reference evidence="2" key="2">
    <citation type="submission" date="2025-08" db="UniProtKB">
        <authorList>
            <consortium name="RefSeq"/>
        </authorList>
    </citation>
    <scope>IDENTIFICATION</scope>
    <source>
        <tissue evidence="2">Leaf</tissue>
    </source>
</reference>
<dbReference type="Proteomes" id="UP000790787">
    <property type="component" value="Chromosome 7"/>
</dbReference>
<proteinExistence type="predicted"/>
<evidence type="ECO:0000313" key="2">
    <source>
        <dbReference type="RefSeq" id="XP_075074593.1"/>
    </source>
</evidence>
<keyword evidence="1" id="KW-1185">Reference proteome</keyword>
<protein>
    <submittedName>
        <fullName evidence="2">Uncharacterized protein LOC142162168</fullName>
    </submittedName>
</protein>
<accession>A0AC58RPD8</accession>
<reference evidence="1" key="1">
    <citation type="journal article" date="2014" name="Nat. Commun.">
        <title>The tobacco genome sequence and its comparison with those of tomato and potato.</title>
        <authorList>
            <person name="Sierro N."/>
            <person name="Battey J.N."/>
            <person name="Ouadi S."/>
            <person name="Bakaher N."/>
            <person name="Bovet L."/>
            <person name="Willig A."/>
            <person name="Goepfert S."/>
            <person name="Peitsch M.C."/>
            <person name="Ivanov N.V."/>
        </authorList>
    </citation>
    <scope>NUCLEOTIDE SEQUENCE [LARGE SCALE GENOMIC DNA]</scope>
</reference>
<organism evidence="1 2">
    <name type="scientific">Nicotiana tabacum</name>
    <name type="common">Common tobacco</name>
    <dbReference type="NCBI Taxonomy" id="4097"/>
    <lineage>
        <taxon>Eukaryota</taxon>
        <taxon>Viridiplantae</taxon>
        <taxon>Streptophyta</taxon>
        <taxon>Embryophyta</taxon>
        <taxon>Tracheophyta</taxon>
        <taxon>Spermatophyta</taxon>
        <taxon>Magnoliopsida</taxon>
        <taxon>eudicotyledons</taxon>
        <taxon>Gunneridae</taxon>
        <taxon>Pentapetalae</taxon>
        <taxon>asterids</taxon>
        <taxon>lamiids</taxon>
        <taxon>Solanales</taxon>
        <taxon>Solanaceae</taxon>
        <taxon>Nicotianoideae</taxon>
        <taxon>Nicotianeae</taxon>
        <taxon>Nicotiana</taxon>
    </lineage>
</organism>
<dbReference type="RefSeq" id="XP_075074593.1">
    <property type="nucleotide sequence ID" value="XM_075218492.1"/>
</dbReference>
<name>A0AC58RPD8_TOBAC</name>
<gene>
    <name evidence="2" type="primary">LOC142162168</name>
</gene>
<sequence length="397" mass="44556">MGLLQPVPPNRQNPESPSYQPGARCAYHSEVEGHDTESCWTLKRVVKNLIEQKRIVLKDEDIPNVTNNPLPAHNNGPIIGMICEDKEFDPVLKAIIAIADIEKKPKTYAKQEKGDKKSKTPPQNTEKAMETKTEVVPSKDVIIYVPRGSKKGQVTLSPPRRFELNKGSKMYVPKGTYAERGPIISPRLNEPMIIGRASQRPMTDPTTVPWNYNKAVVTYKGKEILGGVNEANPTEKYFNLEELSDSRKRHFPPKKPKVLIKTLNEAYVPIETTVEQLERMAERFFMINQISFSKNDLPPEGAAHNKALHLTVKCEGYYVKRVMLDGGSGVDICPLSTLQRMEIEIGRINLIAYVFVPLTASKGTPLGEIDLILAIGPVDFEVTFQVLDMDTSYNFLL</sequence>